<evidence type="ECO:0000313" key="2">
    <source>
        <dbReference type="Proteomes" id="UP000683925"/>
    </source>
</evidence>
<dbReference type="OrthoDB" id="10293310at2759"/>
<dbReference type="EMBL" id="CAJJDP010000082">
    <property type="protein sequence ID" value="CAD8184457.1"/>
    <property type="molecule type" value="Genomic_DNA"/>
</dbReference>
<sequence length="352" mass="42263">MFNFPLINFKQDDFSNAFYKEAQALNTGQWIEHYKLKSGKDFSLIALQQIYNSELWTGLFKITSLFNLDQRIYQKFCKYEGKQQYCKISKKLEDFFLVMNSNLSLIHYNIPNNEELEIKAKQDYLIEGLKLIDNQSIIVLLSRSKKKKDIEIELRSIQNSKVLLQVYSLCSDWNIEHLSLQKIDLNNMMAVTMEQHFIQDYLIYIKHIINKKFVKIQIINTFNNHFVNSKIYTLQGVDCMFSFNNYSKVFKLQIMMHQKILRQLSMRYCEFYHVFDKRIIIIGEKVGFARYRVFRYDIKTGNQFDFCQNDDIIRNIQKLKLEMNILSLCKYIWQQKNQVQDSMINLQENNKN</sequence>
<gene>
    <name evidence="1" type="ORF">POCTA_138.1.T0830103</name>
</gene>
<dbReference type="AlphaFoldDB" id="A0A8S1W6R2"/>
<accession>A0A8S1W6R2</accession>
<keyword evidence="2" id="KW-1185">Reference proteome</keyword>
<organism evidence="1 2">
    <name type="scientific">Paramecium octaurelia</name>
    <dbReference type="NCBI Taxonomy" id="43137"/>
    <lineage>
        <taxon>Eukaryota</taxon>
        <taxon>Sar</taxon>
        <taxon>Alveolata</taxon>
        <taxon>Ciliophora</taxon>
        <taxon>Intramacronucleata</taxon>
        <taxon>Oligohymenophorea</taxon>
        <taxon>Peniculida</taxon>
        <taxon>Parameciidae</taxon>
        <taxon>Paramecium</taxon>
    </lineage>
</organism>
<comment type="caution">
    <text evidence="1">The sequence shown here is derived from an EMBL/GenBank/DDBJ whole genome shotgun (WGS) entry which is preliminary data.</text>
</comment>
<evidence type="ECO:0000313" key="1">
    <source>
        <dbReference type="EMBL" id="CAD8184457.1"/>
    </source>
</evidence>
<proteinExistence type="predicted"/>
<dbReference type="OMA" id="IYQKFCK"/>
<protein>
    <submittedName>
        <fullName evidence="1">Uncharacterized protein</fullName>
    </submittedName>
</protein>
<dbReference type="Proteomes" id="UP000683925">
    <property type="component" value="Unassembled WGS sequence"/>
</dbReference>
<reference evidence="1" key="1">
    <citation type="submission" date="2021-01" db="EMBL/GenBank/DDBJ databases">
        <authorList>
            <consortium name="Genoscope - CEA"/>
            <person name="William W."/>
        </authorList>
    </citation>
    <scope>NUCLEOTIDE SEQUENCE</scope>
</reference>
<name>A0A8S1W6R2_PAROT</name>